<evidence type="ECO:0000313" key="5">
    <source>
        <dbReference type="EMBL" id="BDV33996.1"/>
    </source>
</evidence>
<dbReference type="EMBL" id="AP027142">
    <property type="protein sequence ID" value="BDV33996.1"/>
    <property type="molecule type" value="Genomic_DNA"/>
</dbReference>
<protein>
    <recommendedName>
        <fullName evidence="1">Insertion element IS150 protein InsJ-like helix-turn-helix domain-containing protein</fullName>
    </recommendedName>
</protein>
<gene>
    <name evidence="2" type="ORF">SS37A_09750</name>
    <name evidence="3" type="ORF">SS37A_11410</name>
    <name evidence="4" type="ORF">SS37A_11600</name>
    <name evidence="5" type="ORF">SS37A_15250</name>
</gene>
<feature type="domain" description="Insertion element IS150 protein InsJ-like helix-turn-helix" evidence="1">
    <location>
        <begin position="12"/>
        <end position="51"/>
    </location>
</feature>
<dbReference type="InterPro" id="IPR012337">
    <property type="entry name" value="RNaseH-like_sf"/>
</dbReference>
<accession>A0ABM8E6X9</accession>
<dbReference type="InterPro" id="IPR055247">
    <property type="entry name" value="InsJ-like_HTH"/>
</dbReference>
<dbReference type="InterPro" id="IPR009057">
    <property type="entry name" value="Homeodomain-like_sf"/>
</dbReference>
<dbReference type="Pfam" id="PF13518">
    <property type="entry name" value="HTH_28"/>
    <property type="match status" value="1"/>
</dbReference>
<dbReference type="EMBL" id="AP027142">
    <property type="protein sequence ID" value="BDV33446.1"/>
    <property type="molecule type" value="Genomic_DNA"/>
</dbReference>
<evidence type="ECO:0000313" key="3">
    <source>
        <dbReference type="EMBL" id="BDV33612.1"/>
    </source>
</evidence>
<dbReference type="EMBL" id="AP027142">
    <property type="protein sequence ID" value="BDV33612.1"/>
    <property type="molecule type" value="Genomic_DNA"/>
</dbReference>
<dbReference type="SUPFAM" id="SSF53098">
    <property type="entry name" value="Ribonuclease H-like"/>
    <property type="match status" value="1"/>
</dbReference>
<dbReference type="Proteomes" id="UP001317629">
    <property type="component" value="Chromosome"/>
</dbReference>
<evidence type="ECO:0000313" key="2">
    <source>
        <dbReference type="EMBL" id="BDV33446.1"/>
    </source>
</evidence>
<keyword evidence="6" id="KW-1185">Reference proteome</keyword>
<sequence>MPIRERAAVEERIALFRDFDTGVFTVSELCRLYGVSRETFYVWKRRRESGEARWFEERSRAPLRAPQAATAETIARILDLRRRFPHFGPKKIRARLLLGAPETAWPAASTIGDILKREGLIAAKPRCRRPVGRGEIIAGSDAPNGEWAMDFKGWFRTRDGRRIDPLTVSDTASRYLVDVRITPPTHDGVKGALLRIFSDIGLPAAPTMARPSARRAPVDFRGFRSGF</sequence>
<dbReference type="SUPFAM" id="SSF46689">
    <property type="entry name" value="Homeodomain-like"/>
    <property type="match status" value="1"/>
</dbReference>
<proteinExistence type="predicted"/>
<evidence type="ECO:0000313" key="4">
    <source>
        <dbReference type="EMBL" id="BDV33631.1"/>
    </source>
</evidence>
<organism evidence="4 6">
    <name type="scientific">Methylocystis iwaonis</name>
    <dbReference type="NCBI Taxonomy" id="2885079"/>
    <lineage>
        <taxon>Bacteria</taxon>
        <taxon>Pseudomonadati</taxon>
        <taxon>Pseudomonadota</taxon>
        <taxon>Alphaproteobacteria</taxon>
        <taxon>Hyphomicrobiales</taxon>
        <taxon>Methylocystaceae</taxon>
        <taxon>Methylocystis</taxon>
    </lineage>
</organism>
<reference evidence="4 6" key="1">
    <citation type="journal article" date="2023" name="Int. J. Syst. Evol. Microbiol.">
        <title>Methylocystis iwaonis sp. nov., a type II methane-oxidizing bacterium from surface soil of a rice paddy field in Japan, and emended description of the genus Methylocystis (ex Whittenbury et al. 1970) Bowman et al. 1993.</title>
        <authorList>
            <person name="Kaise H."/>
            <person name="Sawadogo J.B."/>
            <person name="Alam M.S."/>
            <person name="Ueno C."/>
            <person name="Dianou D."/>
            <person name="Shinjo R."/>
            <person name="Asakawa S."/>
        </authorList>
    </citation>
    <scope>NUCLEOTIDE SEQUENCE [LARGE SCALE GENOMIC DNA]</scope>
    <source>
        <strain evidence="4 6">SS37A-Re</strain>
    </source>
</reference>
<name>A0ABM8E6X9_9HYPH</name>
<evidence type="ECO:0000259" key="1">
    <source>
        <dbReference type="Pfam" id="PF13518"/>
    </source>
</evidence>
<dbReference type="RefSeq" id="WP_281930871.1">
    <property type="nucleotide sequence ID" value="NZ_AP027142.1"/>
</dbReference>
<dbReference type="EMBL" id="AP027142">
    <property type="protein sequence ID" value="BDV33631.1"/>
    <property type="molecule type" value="Genomic_DNA"/>
</dbReference>
<evidence type="ECO:0000313" key="6">
    <source>
        <dbReference type="Proteomes" id="UP001317629"/>
    </source>
</evidence>